<comment type="caution">
    <text evidence="2">The sequence shown here is derived from an EMBL/GenBank/DDBJ whole genome shotgun (WGS) entry which is preliminary data.</text>
</comment>
<dbReference type="Proteomes" id="UP000266258">
    <property type="component" value="Unassembled WGS sequence"/>
</dbReference>
<dbReference type="AlphaFoldDB" id="A0A3A1Y708"/>
<evidence type="ECO:0000256" key="1">
    <source>
        <dbReference type="SAM" id="Phobius"/>
    </source>
</evidence>
<reference evidence="2 3" key="1">
    <citation type="submission" date="2017-08" db="EMBL/GenBank/DDBJ databases">
        <title>Reclassification of Bisgaard taxon 37 and 44.</title>
        <authorList>
            <person name="Christensen H."/>
        </authorList>
    </citation>
    <scope>NUCLEOTIDE SEQUENCE [LARGE SCALE GENOMIC DNA]</scope>
    <source>
        <strain evidence="2 3">B96_4</strain>
    </source>
</reference>
<keyword evidence="1" id="KW-0472">Membrane</keyword>
<evidence type="ECO:0000313" key="2">
    <source>
        <dbReference type="EMBL" id="RIY31907.1"/>
    </source>
</evidence>
<keyword evidence="1" id="KW-0812">Transmembrane</keyword>
<proteinExistence type="predicted"/>
<organism evidence="2 3">
    <name type="scientific">Psittacicella melopsittaci</name>
    <dbReference type="NCBI Taxonomy" id="2028576"/>
    <lineage>
        <taxon>Bacteria</taxon>
        <taxon>Pseudomonadati</taxon>
        <taxon>Pseudomonadota</taxon>
        <taxon>Gammaproteobacteria</taxon>
        <taxon>Pasteurellales</taxon>
        <taxon>Psittacicellaceae</taxon>
        <taxon>Psittacicella</taxon>
    </lineage>
</organism>
<sequence length="432" mass="49409">MSLHFPISNPENLDKVLTFLHQSNDILKFSDLYTHSTLSDTFTDGIASRFQLENNRIGSNNRSFHGIFYSEVLEDSEVQPFSYSLVISLESFSNLLTAEVLRVNQQKPSLRRNLLRTAILNYCVNAYFTSNNCVHQEALTQEQYEQFKAKLASKPKEIDDVVADDFQTKKRDQQFDFTHALFLYAFSRVQEDTPEAEQILDTVYEFLFSYGFGAIYLGTYATIFVLLHKKLGFNLTQPLLQIKGFDNSSIYAQALYITHEYTSDNRGGTNTELAAIGRAWHLGKEENFATFAQSQTLIKIFDYIEFENFVTKLEKPLEEGSSPVTEQARQAFAGPIAEYFKTLKLVDADQALEAAKEINQDYLKALNVTAEQYQKLRLKNAKKLVNRDVVDQAKESKRQSDIRDGSSAYRKFIYLIIFGVVLALVLAFLNEI</sequence>
<dbReference type="RefSeq" id="WP_119497367.1">
    <property type="nucleotide sequence ID" value="NZ_NRJH01000051.1"/>
</dbReference>
<feature type="transmembrane region" description="Helical" evidence="1">
    <location>
        <begin position="207"/>
        <end position="227"/>
    </location>
</feature>
<protein>
    <submittedName>
        <fullName evidence="2">Uncharacterized protein</fullName>
    </submittedName>
</protein>
<evidence type="ECO:0000313" key="3">
    <source>
        <dbReference type="Proteomes" id="UP000266258"/>
    </source>
</evidence>
<feature type="transmembrane region" description="Helical" evidence="1">
    <location>
        <begin position="412"/>
        <end position="429"/>
    </location>
</feature>
<keyword evidence="1" id="KW-1133">Transmembrane helix</keyword>
<gene>
    <name evidence="2" type="ORF">CJP74_05990</name>
</gene>
<name>A0A3A1Y708_9GAMM</name>
<dbReference type="OrthoDB" id="9818560at2"/>
<keyword evidence="3" id="KW-1185">Reference proteome</keyword>
<accession>A0A3A1Y708</accession>
<dbReference type="EMBL" id="NRJH01000051">
    <property type="protein sequence ID" value="RIY31907.1"/>
    <property type="molecule type" value="Genomic_DNA"/>
</dbReference>